<protein>
    <submittedName>
        <fullName evidence="2">Vacuolar protein-sorting-associated protein 46</fullName>
    </submittedName>
</protein>
<keyword evidence="1" id="KW-0175">Coiled coil</keyword>
<dbReference type="InterPro" id="IPR005024">
    <property type="entry name" value="Snf7_fam"/>
</dbReference>
<evidence type="ECO:0000256" key="1">
    <source>
        <dbReference type="SAM" id="Coils"/>
    </source>
</evidence>
<keyword evidence="3" id="KW-1185">Reference proteome</keyword>
<proteinExistence type="predicted"/>
<dbReference type="EMBL" id="CP015057">
    <property type="protein sequence ID" value="QGN15989.1"/>
    <property type="molecule type" value="Genomic_DNA"/>
</dbReference>
<reference evidence="2 3" key="1">
    <citation type="submission" date="2016-03" db="EMBL/GenBank/DDBJ databases">
        <title>How can Kluyveromyces marxianus grow so fast - potential evolutionary course in Saccharomyces Complex revealed by comparative genomics.</title>
        <authorList>
            <person name="Mo W."/>
            <person name="Lu W."/>
            <person name="Yang X."/>
            <person name="Qi J."/>
            <person name="Lv H."/>
        </authorList>
    </citation>
    <scope>NUCLEOTIDE SEQUENCE [LARGE SCALE GENOMIC DNA]</scope>
    <source>
        <strain evidence="2 3">FIM1</strain>
    </source>
</reference>
<organism evidence="2 3">
    <name type="scientific">Kluyveromyces marxianus</name>
    <name type="common">Yeast</name>
    <name type="synonym">Candida kefyr</name>
    <dbReference type="NCBI Taxonomy" id="4911"/>
    <lineage>
        <taxon>Eukaryota</taxon>
        <taxon>Fungi</taxon>
        <taxon>Dikarya</taxon>
        <taxon>Ascomycota</taxon>
        <taxon>Saccharomycotina</taxon>
        <taxon>Saccharomycetes</taxon>
        <taxon>Saccharomycetales</taxon>
        <taxon>Saccharomycetaceae</taxon>
        <taxon>Kluyveromyces</taxon>
    </lineage>
</organism>
<dbReference type="PANTHER" id="PTHR10476">
    <property type="entry name" value="CHARGED MULTIVESICULAR BODY PROTEIN"/>
    <property type="match status" value="1"/>
</dbReference>
<evidence type="ECO:0000313" key="2">
    <source>
        <dbReference type="EMBL" id="QGN15989.1"/>
    </source>
</evidence>
<dbReference type="Proteomes" id="UP000422736">
    <property type="component" value="Chromosome 4"/>
</dbReference>
<accession>A0ABX6EYP4</accession>
<dbReference type="Gene3D" id="6.10.140.1230">
    <property type="match status" value="1"/>
</dbReference>
<feature type="coiled-coil region" evidence="1">
    <location>
        <begin position="19"/>
        <end position="50"/>
    </location>
</feature>
<sequence length="204" mass="22816">MSRNSMNLENTLFQLKFTAKQLNRQAAKAAKEEKQEINKLKKILNESEEIGKLYASNAIRKRNERVQLLKLASRVDSVASRVQTAVTMRQVSSSMAQVCRGMDKALQSMNLQQITMVMDKFEQQFEDLDASVNVYEGMGESTDAVVVDGDKVDELLSQVADENGLELKHSAALSDLPEVKEPSVPVVNEGKEDKLAERLRALRS</sequence>
<reference evidence="2 3" key="2">
    <citation type="submission" date="2019-11" db="EMBL/GenBank/DDBJ databases">
        <authorList>
            <person name="Lu H."/>
        </authorList>
    </citation>
    <scope>NUCLEOTIDE SEQUENCE [LARGE SCALE GENOMIC DNA]</scope>
    <source>
        <strain evidence="2 3">FIM1</strain>
    </source>
</reference>
<name>A0ABX6EYP4_KLUMA</name>
<gene>
    <name evidence="2" type="primary">DID2</name>
    <name evidence="2" type="ORF">FIM1_2689</name>
</gene>
<evidence type="ECO:0000313" key="3">
    <source>
        <dbReference type="Proteomes" id="UP000422736"/>
    </source>
</evidence>
<dbReference type="Pfam" id="PF03357">
    <property type="entry name" value="Snf7"/>
    <property type="match status" value="1"/>
</dbReference>